<protein>
    <recommendedName>
        <fullName evidence="3">SnoaL-like domain-containing protein</fullName>
    </recommendedName>
</protein>
<dbReference type="OrthoDB" id="7873159at2"/>
<dbReference type="Gene3D" id="3.10.450.50">
    <property type="match status" value="1"/>
</dbReference>
<evidence type="ECO:0000313" key="2">
    <source>
        <dbReference type="Proteomes" id="UP000435648"/>
    </source>
</evidence>
<sequence>MTIALQLRSRLRVSPFRSRLDDYLVSLARGDLLGAARAHFAPDIRLFDNGAVAAEGLEPVLRKLHPVARRFTMLRGTIDGLVCDRAGETAHFSCRFDGVEVDGRVFRETVSVRQRWHLGRIIEEEQWRGPAAFAHAPAHVPVHLPAGLPASPSFAASRCAPASSACGQGAAA</sequence>
<accession>A0A857C451</accession>
<reference evidence="1 2" key="1">
    <citation type="submission" date="2019-12" db="EMBL/GenBank/DDBJ databases">
        <title>The genome of Stappia indica PHM037.</title>
        <authorList>
            <person name="Kacar D."/>
            <person name="Galan B."/>
            <person name="Canedo L."/>
            <person name="Rodriguez P."/>
            <person name="de la Calle F."/>
            <person name="Garcia J.L."/>
        </authorList>
    </citation>
    <scope>NUCLEOTIDE SEQUENCE [LARGE SCALE GENOMIC DNA]</scope>
    <source>
        <strain evidence="1 2">PHM037</strain>
    </source>
</reference>
<proteinExistence type="predicted"/>
<dbReference type="KEGG" id="siw:GH266_03485"/>
<dbReference type="RefSeq" id="WP_158192655.1">
    <property type="nucleotide sequence ID" value="NZ_CP046908.1"/>
</dbReference>
<dbReference type="SUPFAM" id="SSF54427">
    <property type="entry name" value="NTF2-like"/>
    <property type="match status" value="1"/>
</dbReference>
<organism evidence="1 2">
    <name type="scientific">Stappia indica</name>
    <dbReference type="NCBI Taxonomy" id="538381"/>
    <lineage>
        <taxon>Bacteria</taxon>
        <taxon>Pseudomonadati</taxon>
        <taxon>Pseudomonadota</taxon>
        <taxon>Alphaproteobacteria</taxon>
        <taxon>Hyphomicrobiales</taxon>
        <taxon>Stappiaceae</taxon>
        <taxon>Stappia</taxon>
    </lineage>
</organism>
<dbReference type="Proteomes" id="UP000435648">
    <property type="component" value="Chromosome"/>
</dbReference>
<name>A0A857C451_9HYPH</name>
<gene>
    <name evidence="1" type="ORF">GH266_03485</name>
</gene>
<evidence type="ECO:0008006" key="3">
    <source>
        <dbReference type="Google" id="ProtNLM"/>
    </source>
</evidence>
<evidence type="ECO:0000313" key="1">
    <source>
        <dbReference type="EMBL" id="QGZ33648.1"/>
    </source>
</evidence>
<dbReference type="AlphaFoldDB" id="A0A857C451"/>
<dbReference type="EMBL" id="CP046908">
    <property type="protein sequence ID" value="QGZ33648.1"/>
    <property type="molecule type" value="Genomic_DNA"/>
</dbReference>
<dbReference type="InterPro" id="IPR032710">
    <property type="entry name" value="NTF2-like_dom_sf"/>
</dbReference>